<dbReference type="GO" id="GO:0005737">
    <property type="term" value="C:cytoplasm"/>
    <property type="evidence" value="ECO:0007669"/>
    <property type="project" value="TreeGrafter"/>
</dbReference>
<dbReference type="GeneID" id="94299078"/>
<dbReference type="PANTHER" id="PTHR48094:SF12">
    <property type="entry name" value="PARKINSON DISEASE PROTEIN 7 HOMOLOG"/>
    <property type="match status" value="1"/>
</dbReference>
<dbReference type="InterPro" id="IPR050325">
    <property type="entry name" value="Prot/Nucl_acid_deglycase"/>
</dbReference>
<gene>
    <name evidence="2" type="ORF">SS50377_25055</name>
</gene>
<dbReference type="Pfam" id="PF01965">
    <property type="entry name" value="DJ-1_PfpI"/>
    <property type="match status" value="1"/>
</dbReference>
<evidence type="ECO:0000259" key="1">
    <source>
        <dbReference type="Pfam" id="PF01965"/>
    </source>
</evidence>
<dbReference type="CDD" id="cd03135">
    <property type="entry name" value="GATase1_DJ-1"/>
    <property type="match status" value="1"/>
</dbReference>
<reference evidence="2 3" key="1">
    <citation type="journal article" date="2014" name="PLoS Genet.">
        <title>The Genome of Spironucleus salmonicida Highlights a Fish Pathogen Adapted to Fluctuating Environments.</title>
        <authorList>
            <person name="Xu F."/>
            <person name="Jerlstrom-Hultqvist J."/>
            <person name="Einarsson E."/>
            <person name="Astvaldsson A."/>
            <person name="Svard S.G."/>
            <person name="Andersson J.O."/>
        </authorList>
    </citation>
    <scope>NUCLEOTIDE SEQUENCE [LARGE SCALE GENOMIC DNA]</scope>
    <source>
        <strain evidence="2 3">ATCC 50377</strain>
    </source>
</reference>
<dbReference type="KEGG" id="ssao:94299078"/>
<evidence type="ECO:0000313" key="3">
    <source>
        <dbReference type="Proteomes" id="UP000018208"/>
    </source>
</evidence>
<dbReference type="AlphaFoldDB" id="A0A9P8LRL7"/>
<feature type="domain" description="DJ-1/PfpI" evidence="1">
    <location>
        <begin position="3"/>
        <end position="154"/>
    </location>
</feature>
<accession>A0A9P8LRL7</accession>
<dbReference type="SUPFAM" id="SSF52317">
    <property type="entry name" value="Class I glutamine amidotransferase-like"/>
    <property type="match status" value="1"/>
</dbReference>
<dbReference type="Proteomes" id="UP000018208">
    <property type="component" value="Unassembled WGS sequence"/>
</dbReference>
<organism evidence="2 3">
    <name type="scientific">Spironucleus salmonicida</name>
    <dbReference type="NCBI Taxonomy" id="348837"/>
    <lineage>
        <taxon>Eukaryota</taxon>
        <taxon>Metamonada</taxon>
        <taxon>Diplomonadida</taxon>
        <taxon>Hexamitidae</taxon>
        <taxon>Hexamitinae</taxon>
        <taxon>Spironucleus</taxon>
    </lineage>
</organism>
<dbReference type="Gene3D" id="3.40.50.880">
    <property type="match status" value="1"/>
</dbReference>
<dbReference type="OrthoDB" id="543156at2759"/>
<comment type="caution">
    <text evidence="2">The sequence shown here is derived from an EMBL/GenBank/DDBJ whole genome shotgun (WGS) entry which is preliminary data.</text>
</comment>
<keyword evidence="3" id="KW-1185">Reference proteome</keyword>
<dbReference type="InterPro" id="IPR002818">
    <property type="entry name" value="DJ-1/PfpI"/>
</dbReference>
<name>A0A9P8LRL7_9EUKA</name>
<dbReference type="PANTHER" id="PTHR48094">
    <property type="entry name" value="PROTEIN/NUCLEIC ACID DEGLYCASE DJ-1-RELATED"/>
    <property type="match status" value="1"/>
</dbReference>
<proteinExistence type="predicted"/>
<evidence type="ECO:0000313" key="2">
    <source>
        <dbReference type="EMBL" id="KAH0572940.1"/>
    </source>
</evidence>
<protein>
    <submittedName>
        <fullName evidence="2">Protein deglycase</fullName>
    </submittedName>
</protein>
<dbReference type="InterPro" id="IPR029062">
    <property type="entry name" value="Class_I_gatase-like"/>
</dbReference>
<sequence length="171" mass="17940">MPSALLYMFEGCEEIETYGTADILRRAGVKVTLFATTKTVTGNQGMIMTADSTTVVDADAIIIPGGMGFANLEADMKVKALVESYVQKGKLVCAMCAAPQVLTKWGVWKGLKVCGYPGCEAPGNTFVDDRVVVGDKHVCAKGPGVALEFGVAIATKLGADGEAVRKGTLMQ</sequence>
<dbReference type="RefSeq" id="XP_067763713.1">
    <property type="nucleotide sequence ID" value="XM_067908892.1"/>
</dbReference>
<dbReference type="EMBL" id="AUWU02000005">
    <property type="protein sequence ID" value="KAH0572940.1"/>
    <property type="molecule type" value="Genomic_DNA"/>
</dbReference>